<comment type="caution">
    <text evidence="3">The sequence shown here is derived from an EMBL/GenBank/DDBJ whole genome shotgun (WGS) entry which is preliminary data.</text>
</comment>
<reference evidence="3" key="1">
    <citation type="submission" date="2023-06" db="EMBL/GenBank/DDBJ databases">
        <authorList>
            <consortium name="Lawrence Berkeley National Laboratory"/>
            <person name="Ahrendt S."/>
            <person name="Sahu N."/>
            <person name="Indic B."/>
            <person name="Wong-Bajracharya J."/>
            <person name="Merenyi Z."/>
            <person name="Ke H.-M."/>
            <person name="Monk M."/>
            <person name="Kocsube S."/>
            <person name="Drula E."/>
            <person name="Lipzen A."/>
            <person name="Balint B."/>
            <person name="Henrissat B."/>
            <person name="Andreopoulos B."/>
            <person name="Martin F.M."/>
            <person name="Harder C.B."/>
            <person name="Rigling D."/>
            <person name="Ford K.L."/>
            <person name="Foster G.D."/>
            <person name="Pangilinan J."/>
            <person name="Papanicolaou A."/>
            <person name="Barry K."/>
            <person name="LaButti K."/>
            <person name="Viragh M."/>
            <person name="Koriabine M."/>
            <person name="Yan M."/>
            <person name="Riley R."/>
            <person name="Champramary S."/>
            <person name="Plett K.L."/>
            <person name="Tsai I.J."/>
            <person name="Slot J."/>
            <person name="Sipos G."/>
            <person name="Plett J."/>
            <person name="Nagy L.G."/>
            <person name="Grigoriev I.V."/>
        </authorList>
    </citation>
    <scope>NUCLEOTIDE SEQUENCE</scope>
    <source>
        <strain evidence="3">ICMP 16352</strain>
    </source>
</reference>
<dbReference type="AlphaFoldDB" id="A0AA39NN82"/>
<protein>
    <recommendedName>
        <fullName evidence="5">Secreted protein</fullName>
    </recommendedName>
</protein>
<keyword evidence="4" id="KW-1185">Reference proteome</keyword>
<dbReference type="Proteomes" id="UP001175227">
    <property type="component" value="Unassembled WGS sequence"/>
</dbReference>
<evidence type="ECO:0000256" key="2">
    <source>
        <dbReference type="SAM" id="SignalP"/>
    </source>
</evidence>
<feature type="region of interest" description="Disordered" evidence="1">
    <location>
        <begin position="25"/>
        <end position="46"/>
    </location>
</feature>
<gene>
    <name evidence="3" type="ORF">IW261DRAFT_1014643</name>
</gene>
<dbReference type="EMBL" id="JAUEPR010000066">
    <property type="protein sequence ID" value="KAK0468775.1"/>
    <property type="molecule type" value="Genomic_DNA"/>
</dbReference>
<evidence type="ECO:0000313" key="4">
    <source>
        <dbReference type="Proteomes" id="UP001175227"/>
    </source>
</evidence>
<accession>A0AA39NN82</accession>
<feature type="signal peptide" evidence="2">
    <location>
        <begin position="1"/>
        <end position="26"/>
    </location>
</feature>
<evidence type="ECO:0008006" key="5">
    <source>
        <dbReference type="Google" id="ProtNLM"/>
    </source>
</evidence>
<sequence>MLTYLGCCYILLTMMVENICTGSVSSESVKQPQTQHATHSRRFSRRKATVTEASSLFMKAPRSPSMHASAVQPVILVSRVRE</sequence>
<feature type="chain" id="PRO_5041239450" description="Secreted protein" evidence="2">
    <location>
        <begin position="27"/>
        <end position="82"/>
    </location>
</feature>
<keyword evidence="2" id="KW-0732">Signal</keyword>
<organism evidence="3 4">
    <name type="scientific">Armillaria novae-zelandiae</name>
    <dbReference type="NCBI Taxonomy" id="153914"/>
    <lineage>
        <taxon>Eukaryota</taxon>
        <taxon>Fungi</taxon>
        <taxon>Dikarya</taxon>
        <taxon>Basidiomycota</taxon>
        <taxon>Agaricomycotina</taxon>
        <taxon>Agaricomycetes</taxon>
        <taxon>Agaricomycetidae</taxon>
        <taxon>Agaricales</taxon>
        <taxon>Marasmiineae</taxon>
        <taxon>Physalacriaceae</taxon>
        <taxon>Armillaria</taxon>
    </lineage>
</organism>
<name>A0AA39NN82_9AGAR</name>
<proteinExistence type="predicted"/>
<feature type="compositionally biased region" description="Polar residues" evidence="1">
    <location>
        <begin position="25"/>
        <end position="37"/>
    </location>
</feature>
<evidence type="ECO:0000256" key="1">
    <source>
        <dbReference type="SAM" id="MobiDB-lite"/>
    </source>
</evidence>
<evidence type="ECO:0000313" key="3">
    <source>
        <dbReference type="EMBL" id="KAK0468775.1"/>
    </source>
</evidence>